<dbReference type="PROSITE" id="PS50011">
    <property type="entry name" value="PROTEIN_KINASE_DOM"/>
    <property type="match status" value="4"/>
</dbReference>
<keyword evidence="7" id="KW-1185">Reference proteome</keyword>
<dbReference type="InterPro" id="IPR051681">
    <property type="entry name" value="Ser/Thr_Kinases-Pseudokinases"/>
</dbReference>
<dbReference type="SUPFAM" id="SSF56112">
    <property type="entry name" value="Protein kinase-like (PK-like)"/>
    <property type="match status" value="4"/>
</dbReference>
<dbReference type="PROSITE" id="PS00107">
    <property type="entry name" value="PROTEIN_KINASE_ATP"/>
    <property type="match status" value="1"/>
</dbReference>
<organism evidence="6 7">
    <name type="scientific">Tritrichomonas musculus</name>
    <dbReference type="NCBI Taxonomy" id="1915356"/>
    <lineage>
        <taxon>Eukaryota</taxon>
        <taxon>Metamonada</taxon>
        <taxon>Parabasalia</taxon>
        <taxon>Tritrichomonadida</taxon>
        <taxon>Tritrichomonadidae</taxon>
        <taxon>Tritrichomonas</taxon>
    </lineage>
</organism>
<evidence type="ECO:0000256" key="3">
    <source>
        <dbReference type="ARBA" id="ARBA00022840"/>
    </source>
</evidence>
<evidence type="ECO:0000313" key="7">
    <source>
        <dbReference type="Proteomes" id="UP001470230"/>
    </source>
</evidence>
<feature type="binding site" evidence="4">
    <location>
        <position position="720"/>
    </location>
    <ligand>
        <name>ATP</name>
        <dbReference type="ChEBI" id="CHEBI:30616"/>
    </ligand>
</feature>
<protein>
    <recommendedName>
        <fullName evidence="5">Protein kinase domain-containing protein</fullName>
    </recommendedName>
</protein>
<keyword evidence="3 4" id="KW-0067">ATP-binding</keyword>
<comment type="caution">
    <text evidence="6">The sequence shown here is derived from an EMBL/GenBank/DDBJ whole genome shotgun (WGS) entry which is preliminary data.</text>
</comment>
<reference evidence="6 7" key="1">
    <citation type="submission" date="2024-04" db="EMBL/GenBank/DDBJ databases">
        <title>Tritrichomonas musculus Genome.</title>
        <authorList>
            <person name="Alves-Ferreira E."/>
            <person name="Grigg M."/>
            <person name="Lorenzi H."/>
            <person name="Galac M."/>
        </authorList>
    </citation>
    <scope>NUCLEOTIDE SEQUENCE [LARGE SCALE GENOMIC DNA]</scope>
    <source>
        <strain evidence="6 7">EAF2021</strain>
    </source>
</reference>
<feature type="domain" description="Protein kinase" evidence="5">
    <location>
        <begin position="691"/>
        <end position="966"/>
    </location>
</feature>
<keyword evidence="1" id="KW-0723">Serine/threonine-protein kinase</keyword>
<keyword evidence="2 4" id="KW-0547">Nucleotide-binding</keyword>
<keyword evidence="1" id="KW-0418">Kinase</keyword>
<proteinExistence type="predicted"/>
<feature type="domain" description="Protein kinase" evidence="5">
    <location>
        <begin position="11"/>
        <end position="281"/>
    </location>
</feature>
<dbReference type="InterPro" id="IPR001245">
    <property type="entry name" value="Ser-Thr/Tyr_kinase_cat_dom"/>
</dbReference>
<dbReference type="EMBL" id="JAPFFF010000003">
    <property type="protein sequence ID" value="KAK8893394.1"/>
    <property type="molecule type" value="Genomic_DNA"/>
</dbReference>
<dbReference type="SMART" id="SM00220">
    <property type="entry name" value="S_TKc"/>
    <property type="match status" value="3"/>
</dbReference>
<dbReference type="Gene3D" id="1.10.510.10">
    <property type="entry name" value="Transferase(Phosphotransferase) domain 1"/>
    <property type="match status" value="4"/>
</dbReference>
<gene>
    <name evidence="6" type="ORF">M9Y10_021814</name>
</gene>
<accession>A0ABR2KQF4</accession>
<evidence type="ECO:0000259" key="5">
    <source>
        <dbReference type="PROSITE" id="PS50011"/>
    </source>
</evidence>
<name>A0ABR2KQF4_9EUKA</name>
<dbReference type="InterPro" id="IPR011009">
    <property type="entry name" value="Kinase-like_dom_sf"/>
</dbReference>
<evidence type="ECO:0000256" key="1">
    <source>
        <dbReference type="ARBA" id="ARBA00022527"/>
    </source>
</evidence>
<dbReference type="Proteomes" id="UP001470230">
    <property type="component" value="Unassembled WGS sequence"/>
</dbReference>
<dbReference type="PANTHER" id="PTHR44329:SF140">
    <property type="entry name" value="INACTIVE PROTEIN TYROSINE KINASE PTKL"/>
    <property type="match status" value="1"/>
</dbReference>
<evidence type="ECO:0000313" key="6">
    <source>
        <dbReference type="EMBL" id="KAK8893394.1"/>
    </source>
</evidence>
<evidence type="ECO:0000256" key="2">
    <source>
        <dbReference type="ARBA" id="ARBA00022741"/>
    </source>
</evidence>
<dbReference type="Pfam" id="PF07714">
    <property type="entry name" value="PK_Tyr_Ser-Thr"/>
    <property type="match status" value="4"/>
</dbReference>
<keyword evidence="1" id="KW-0808">Transferase</keyword>
<dbReference type="InterPro" id="IPR017441">
    <property type="entry name" value="Protein_kinase_ATP_BS"/>
</dbReference>
<dbReference type="PROSITE" id="PS00108">
    <property type="entry name" value="PROTEIN_KINASE_ST"/>
    <property type="match status" value="2"/>
</dbReference>
<dbReference type="PRINTS" id="PR00109">
    <property type="entry name" value="TYRKINASE"/>
</dbReference>
<feature type="domain" description="Protein kinase" evidence="5">
    <location>
        <begin position="356"/>
        <end position="625"/>
    </location>
</feature>
<evidence type="ECO:0000256" key="4">
    <source>
        <dbReference type="PROSITE-ProRule" id="PRU10141"/>
    </source>
</evidence>
<feature type="domain" description="Protein kinase" evidence="5">
    <location>
        <begin position="1020"/>
        <end position="1294"/>
    </location>
</feature>
<sequence length="1318" mass="153023">MKKVFLKLQDFVTKENLGQFNSRNLFRISDTKSREDYIAMISSIELDYYFQNEIINSIRELSILSQVNHPTIPKLIGYNLKSSNDNPYIITESHSSYTLDSLLFEKNKTSANFSLNNTQKLINIYGIASCMSYLHSNGILHRDLKTGNIFIDNNSYPKVSGFQISKEIPSNSLCQSNFIKGTPAYISPEIYTRKEYSKASDVYSFSFVVYEIMTNERAFSNFENINEIVNEVSMKGYRPNISEKVPKSYRDLIEKCWSQDPTKRPSFDEIVHSLKTDSGFITEDTNESEFKSYIEMIETSDISFDKQNRINEYDELMSSKLNDYRKFEFSLNLTQIYETETNNLPLNLKFIDISEFRMIEKMDVQRILDMCELAHIETGTKFLSRIYHSKIDSFSRDEKISLSREVSICSQIKHPAINKFIGVSLFDFKKRNRPVIVTAITANRSLEDVINFERENGINIPEWNDTKKLIVIYGIASAMSYLHSKSILFRNLIRLNVLLDEYLFPQIFDFRVTKKDQPDKLHSDYNMAPLFMAPETFVDYTTSKATDVYSFGMLVFDMISKENSFVKFTQYQLIHEVVLNKRRPDFDPKFPSGYRNLIEKCWAQDPKERLSFNEIVQMLKEDPNFITNEIDEEQYRSYIQLLDECQNGFPEDVANSVSERFQKVHIDFILKEASIVSLLAVSTSHTNLSQFRKSKKIGQGSFGKVYKVIDRKTKIVYAAKTSVLEIKDCNDEIIKNLTREVNILSKLNYVSILKFIGFSQNNFGNKSKPTIITEFAQNGCLDQVIELERMSLAMPNWNDTKKLINIFGIASGMKYLHSLNIIHRDLKPQNIFLDQFLFPKIGDFGLSKQISSKSSIENENQKGSGFKGTYAYSSPEVLIRNEYSQKSDVYSFALIVYEIMTCEELYKDFNPFKLMTAVPAGYRPEFKVPVPASYKKLIKKCWLQDEAKRPTFDEIVNLLKTDHGFITKTVNLEEYQDYIETVENNSQFNKELHCSSTVHSTSKIENSSLLLKGFLDLKKFDKQKLIVKDDSYKIYSIQNHKTGKKYTAKESIQLIMFTRTELEEISKEIKIISKLNHKTILKFVGFSPINFKNESNPVTVVDFTPKCTLEDVLTLEKRNFSLHEWNEMQKLVCIYGIASGMMYLHSRDILHGNLKPSSIFFDEKLLPKIGDFGFVTKNRNFQSMSFQSTSGMKDLPTYLAPEVIQLNEYTKKADVYSFAMIVYEIVTLEKPFKDLINTNQICSEIVYKSKRPEFIKKVDDCYRKLIESCWSQDPNERPTFDDIVQLIKNDSAFLMSKINKSEFIKCMDMFDRTTEIKS</sequence>
<dbReference type="PANTHER" id="PTHR44329">
    <property type="entry name" value="SERINE/THREONINE-PROTEIN KINASE TNNI3K-RELATED"/>
    <property type="match status" value="1"/>
</dbReference>
<dbReference type="InterPro" id="IPR008271">
    <property type="entry name" value="Ser/Thr_kinase_AS"/>
</dbReference>
<dbReference type="InterPro" id="IPR000719">
    <property type="entry name" value="Prot_kinase_dom"/>
</dbReference>